<dbReference type="InterPro" id="IPR000182">
    <property type="entry name" value="GNAT_dom"/>
</dbReference>
<dbReference type="SUPFAM" id="SSF55729">
    <property type="entry name" value="Acyl-CoA N-acyltransferases (Nat)"/>
    <property type="match status" value="1"/>
</dbReference>
<dbReference type="InterPro" id="IPR016181">
    <property type="entry name" value="Acyl_CoA_acyltransferase"/>
</dbReference>
<dbReference type="Gene3D" id="3.40.630.30">
    <property type="match status" value="1"/>
</dbReference>
<sequence length="291" mass="33716">MNATIEKVDDIEELSQFLSKINKQRYRHIGYCGVKEEEICQTLKEDFISDNGDIKFLIARSSTGQILAAIGLDIEETSAEVWGPFNITPSDCLQFQLWKQLLKEISSVQEFYFFINNENKQQQAFMNKIEAKKTGEHLILEIKEQNFQKVIQMNSESFKQDDLQAFEKLHNSTFPNTYYDARTIIKRLNNSNMLKVIKTKANELQGYAYFEIDTDMAEASLEYVAISKKAQNQGLGTMLLNEVLTEIFSYPQIDQIKLTVDKTNSKANRVYMKVGFEPKDTLISYFLKLQR</sequence>
<dbReference type="RefSeq" id="WP_188496221.1">
    <property type="nucleotide sequence ID" value="NZ_BMFV01000004.1"/>
</dbReference>
<name>A0A8J2ZTF9_9BACL</name>
<dbReference type="Pfam" id="PF00583">
    <property type="entry name" value="Acetyltransf_1"/>
    <property type="match status" value="1"/>
</dbReference>
<evidence type="ECO:0000259" key="1">
    <source>
        <dbReference type="PROSITE" id="PS51186"/>
    </source>
</evidence>
<dbReference type="Proteomes" id="UP000656813">
    <property type="component" value="Unassembled WGS sequence"/>
</dbReference>
<dbReference type="GO" id="GO:0016747">
    <property type="term" value="F:acyltransferase activity, transferring groups other than amino-acyl groups"/>
    <property type="evidence" value="ECO:0007669"/>
    <property type="project" value="InterPro"/>
</dbReference>
<dbReference type="CDD" id="cd04301">
    <property type="entry name" value="NAT_SF"/>
    <property type="match status" value="1"/>
</dbReference>
<dbReference type="PROSITE" id="PS51186">
    <property type="entry name" value="GNAT"/>
    <property type="match status" value="1"/>
</dbReference>
<accession>A0A8J2ZTF9</accession>
<feature type="domain" description="N-acetyltransferase" evidence="1">
    <location>
        <begin position="153"/>
        <end position="291"/>
    </location>
</feature>
<organism evidence="2 3">
    <name type="scientific">Pullulanibacillus pueri</name>
    <dbReference type="NCBI Taxonomy" id="1437324"/>
    <lineage>
        <taxon>Bacteria</taxon>
        <taxon>Bacillati</taxon>
        <taxon>Bacillota</taxon>
        <taxon>Bacilli</taxon>
        <taxon>Bacillales</taxon>
        <taxon>Sporolactobacillaceae</taxon>
        <taxon>Pullulanibacillus</taxon>
    </lineage>
</organism>
<evidence type="ECO:0000313" key="3">
    <source>
        <dbReference type="Proteomes" id="UP000656813"/>
    </source>
</evidence>
<evidence type="ECO:0000313" key="2">
    <source>
        <dbReference type="EMBL" id="GGH77413.1"/>
    </source>
</evidence>
<gene>
    <name evidence="2" type="ORF">GCM10007096_09280</name>
</gene>
<dbReference type="EMBL" id="BMFV01000004">
    <property type="protein sequence ID" value="GGH77413.1"/>
    <property type="molecule type" value="Genomic_DNA"/>
</dbReference>
<reference evidence="2" key="2">
    <citation type="submission" date="2020-09" db="EMBL/GenBank/DDBJ databases">
        <authorList>
            <person name="Sun Q."/>
            <person name="Zhou Y."/>
        </authorList>
    </citation>
    <scope>NUCLEOTIDE SEQUENCE</scope>
    <source>
        <strain evidence="2">CGMCC 1.12777</strain>
    </source>
</reference>
<reference evidence="2" key="1">
    <citation type="journal article" date="2014" name="Int. J. Syst. Evol. Microbiol.">
        <title>Complete genome sequence of Corynebacterium casei LMG S-19264T (=DSM 44701T), isolated from a smear-ripened cheese.</title>
        <authorList>
            <consortium name="US DOE Joint Genome Institute (JGI-PGF)"/>
            <person name="Walter F."/>
            <person name="Albersmeier A."/>
            <person name="Kalinowski J."/>
            <person name="Ruckert C."/>
        </authorList>
    </citation>
    <scope>NUCLEOTIDE SEQUENCE</scope>
    <source>
        <strain evidence="2">CGMCC 1.12777</strain>
    </source>
</reference>
<keyword evidence="3" id="KW-1185">Reference proteome</keyword>
<proteinExistence type="predicted"/>
<dbReference type="AlphaFoldDB" id="A0A8J2ZTF9"/>
<protein>
    <submittedName>
        <fullName evidence="2">N-acetyltransferase</fullName>
    </submittedName>
</protein>
<comment type="caution">
    <text evidence="2">The sequence shown here is derived from an EMBL/GenBank/DDBJ whole genome shotgun (WGS) entry which is preliminary data.</text>
</comment>